<organism evidence="1 2">
    <name type="scientific">Pontibacter populi</name>
    <dbReference type="NCBI Taxonomy" id="890055"/>
    <lineage>
        <taxon>Bacteria</taxon>
        <taxon>Pseudomonadati</taxon>
        <taxon>Bacteroidota</taxon>
        <taxon>Cytophagia</taxon>
        <taxon>Cytophagales</taxon>
        <taxon>Hymenobacteraceae</taxon>
        <taxon>Pontibacter</taxon>
    </lineage>
</organism>
<dbReference type="RefSeq" id="WP_350411179.1">
    <property type="nucleotide sequence ID" value="NZ_JBEOKT010000003.1"/>
</dbReference>
<dbReference type="SUPFAM" id="SSF53756">
    <property type="entry name" value="UDP-Glycosyltransferase/glycogen phosphorylase"/>
    <property type="match status" value="1"/>
</dbReference>
<gene>
    <name evidence="1" type="ORF">ABS362_04760</name>
</gene>
<accession>A0ABV1RR35</accession>
<keyword evidence="2" id="KW-1185">Reference proteome</keyword>
<sequence length="357" mass="41644">MIAALIELGGSHDECLYSQVRFLREKGYRVHMICTANLKQQVSGFDGVDEFLFFDFKGVSKLKSMAYLLQIRKHILKNNIAQVIFNTAEGNLVRNLTLLPFPKRVQFSGIIHNSYKLLKSSSQRIISRKIKKYFVLNDYILKHVHSNSKIAVEAFYPIFFPHFKTIDIPKADGELWVCIPGQIAFKRRDYEGFLNALIQHPPKPGIKYIVLGRENDPDRKFSDMVTAAGLQDHFVLFDKFIPNELFHSYLLQSDIILPLLHPALPKFEQYKKYKITGALNLAFSYRKPLLCKDQFQHVPDLQENALFYDLEHLGETLNRLPELLPTIVPQLYQNPKWEFKMQQQRYINFIEQPLPKL</sequence>
<name>A0ABV1RR35_9BACT</name>
<dbReference type="EMBL" id="JBEOKT010000003">
    <property type="protein sequence ID" value="MER2996844.1"/>
    <property type="molecule type" value="Genomic_DNA"/>
</dbReference>
<evidence type="ECO:0000313" key="1">
    <source>
        <dbReference type="EMBL" id="MER2996844.1"/>
    </source>
</evidence>
<reference evidence="1 2" key="1">
    <citation type="submission" date="2024-06" db="EMBL/GenBank/DDBJ databases">
        <title>Pontibacter populi HYL7-15.</title>
        <authorList>
            <person name="Kim M.K."/>
        </authorList>
    </citation>
    <scope>NUCLEOTIDE SEQUENCE [LARGE SCALE GENOMIC DNA]</scope>
    <source>
        <strain evidence="1 2">HYL7-15</strain>
    </source>
</reference>
<comment type="caution">
    <text evidence="1">The sequence shown here is derived from an EMBL/GenBank/DDBJ whole genome shotgun (WGS) entry which is preliminary data.</text>
</comment>
<evidence type="ECO:0000313" key="2">
    <source>
        <dbReference type="Proteomes" id="UP001476807"/>
    </source>
</evidence>
<evidence type="ECO:0008006" key="3">
    <source>
        <dbReference type="Google" id="ProtNLM"/>
    </source>
</evidence>
<dbReference type="Proteomes" id="UP001476807">
    <property type="component" value="Unassembled WGS sequence"/>
</dbReference>
<proteinExistence type="predicted"/>
<protein>
    <recommendedName>
        <fullName evidence="3">Glycosyltransferase</fullName>
    </recommendedName>
</protein>